<organism evidence="2 3">
    <name type="scientific">Tritrichomonas musculus</name>
    <dbReference type="NCBI Taxonomy" id="1915356"/>
    <lineage>
        <taxon>Eukaryota</taxon>
        <taxon>Metamonada</taxon>
        <taxon>Parabasalia</taxon>
        <taxon>Tritrichomonadida</taxon>
        <taxon>Tritrichomonadidae</taxon>
        <taxon>Tritrichomonas</taxon>
    </lineage>
</organism>
<proteinExistence type="predicted"/>
<evidence type="ECO:0000313" key="3">
    <source>
        <dbReference type="Proteomes" id="UP001470230"/>
    </source>
</evidence>
<evidence type="ECO:0000313" key="1">
    <source>
        <dbReference type="EMBL" id="KAK8833894.1"/>
    </source>
</evidence>
<sequence length="343" mass="40296">MNFIQIKKQICIGNFFFFDVSQKFRDLITERGEKIQNIQLRIAYNGFSARNIENFLRICQNQQSDAQNSELKEICLIAKMFEADQILNRGITFIQNNMDSNFTIPSDKFDESDGNKYLIIEEILPQKVTIDDLEFDEECEQDHTKIKNNNKKDKSNEKIKKKKSSTIVYEIIFDSPFLKCPRFYMKKDGKVIYMAKQKNTEVFIGSGEDFHISDNKIENTANIARDCKGFNIVRIEDQEFKIKYLRVGENFSLDLSFIQKGNKINWTHKKARNISSFKGEYNHIPIDSKRNMILQNKKNHTEFILRKMNRKSFECECHQTLNPIIAFSIALSQILGPFSLYFE</sequence>
<comment type="caution">
    <text evidence="2">The sequence shown here is derived from an EMBL/GenBank/DDBJ whole genome shotgun (WGS) entry which is preliminary data.</text>
</comment>
<name>A0ABR2HEV6_9EUKA</name>
<evidence type="ECO:0008006" key="4">
    <source>
        <dbReference type="Google" id="ProtNLM"/>
    </source>
</evidence>
<evidence type="ECO:0000313" key="2">
    <source>
        <dbReference type="EMBL" id="KAK8845172.1"/>
    </source>
</evidence>
<dbReference type="EMBL" id="JAPFFF010000031">
    <property type="protein sequence ID" value="KAK8845172.1"/>
    <property type="molecule type" value="Genomic_DNA"/>
</dbReference>
<protein>
    <recommendedName>
        <fullName evidence="4">Tubby C-terminal domain-containing protein</fullName>
    </recommendedName>
</protein>
<dbReference type="EMBL" id="JAPFFF010000609">
    <property type="protein sequence ID" value="KAK8833894.1"/>
    <property type="molecule type" value="Genomic_DNA"/>
</dbReference>
<keyword evidence="3" id="KW-1185">Reference proteome</keyword>
<accession>A0ABR2HEV6</accession>
<reference evidence="2 3" key="1">
    <citation type="submission" date="2024-04" db="EMBL/GenBank/DDBJ databases">
        <title>Tritrichomonas musculus Genome.</title>
        <authorList>
            <person name="Alves-Ferreira E."/>
            <person name="Grigg M."/>
            <person name="Lorenzi H."/>
            <person name="Galac M."/>
        </authorList>
    </citation>
    <scope>NUCLEOTIDE SEQUENCE [LARGE SCALE GENOMIC DNA]</scope>
    <source>
        <strain evidence="2 3">EAF2021</strain>
    </source>
</reference>
<dbReference type="Proteomes" id="UP001470230">
    <property type="component" value="Unassembled WGS sequence"/>
</dbReference>
<gene>
    <name evidence="2" type="ORF">M9Y10_021354</name>
    <name evidence="1" type="ORF">M9Y10_039981</name>
</gene>